<dbReference type="GO" id="GO:0032259">
    <property type="term" value="P:methylation"/>
    <property type="evidence" value="ECO:0007669"/>
    <property type="project" value="UniProtKB-KW"/>
</dbReference>
<protein>
    <submittedName>
        <fullName evidence="3">Demethylmenaquinone methyltransferase/2-methoxy-6-polyprenyl-1,4-benzoquinol methylase</fullName>
    </submittedName>
</protein>
<sequence length="213" mass="23788">MSDRRWDEQVAYYRRRAGEYDATAYGALPDAGDRIGALVDRLRPSGDVLEIACGTGMWTRHLAVHARTLTVIDSAPEMVTLARRRAPGATFLVADVLDWTPPRRFDTVFFAFWLSHVPTSAFDRFWSVVRAALSEDGRVIVVDDQPTAADEETYVAGSAEVVERRLEDGSRHRLIKLPRGPGELTARLGDLGWQVGIERVAPDWLICQARPTP</sequence>
<dbReference type="PANTHER" id="PTHR43861:SF3">
    <property type="entry name" value="PUTATIVE (AFU_ORTHOLOGUE AFUA_2G14390)-RELATED"/>
    <property type="match status" value="1"/>
</dbReference>
<evidence type="ECO:0000313" key="3">
    <source>
        <dbReference type="EMBL" id="TQL87870.1"/>
    </source>
</evidence>
<evidence type="ECO:0000256" key="1">
    <source>
        <dbReference type="ARBA" id="ARBA00022679"/>
    </source>
</evidence>
<organism evidence="3 4">
    <name type="scientific">Actinoallomurus bryophytorum</name>
    <dbReference type="NCBI Taxonomy" id="1490222"/>
    <lineage>
        <taxon>Bacteria</taxon>
        <taxon>Bacillati</taxon>
        <taxon>Actinomycetota</taxon>
        <taxon>Actinomycetes</taxon>
        <taxon>Streptosporangiales</taxon>
        <taxon>Thermomonosporaceae</taxon>
        <taxon>Actinoallomurus</taxon>
    </lineage>
</organism>
<evidence type="ECO:0000313" key="4">
    <source>
        <dbReference type="Proteomes" id="UP000316096"/>
    </source>
</evidence>
<dbReference type="PANTHER" id="PTHR43861">
    <property type="entry name" value="TRANS-ACONITATE 2-METHYLTRANSFERASE-RELATED"/>
    <property type="match status" value="1"/>
</dbReference>
<keyword evidence="1 3" id="KW-0808">Transferase</keyword>
<name>A0A543BST5_9ACTN</name>
<dbReference type="Gene3D" id="3.40.50.150">
    <property type="entry name" value="Vaccinia Virus protein VP39"/>
    <property type="match status" value="1"/>
</dbReference>
<comment type="caution">
    <text evidence="3">The sequence shown here is derived from an EMBL/GenBank/DDBJ whole genome shotgun (WGS) entry which is preliminary data.</text>
</comment>
<keyword evidence="4" id="KW-1185">Reference proteome</keyword>
<dbReference type="AlphaFoldDB" id="A0A543BST5"/>
<dbReference type="GO" id="GO:0008168">
    <property type="term" value="F:methyltransferase activity"/>
    <property type="evidence" value="ECO:0007669"/>
    <property type="project" value="UniProtKB-KW"/>
</dbReference>
<dbReference type="CDD" id="cd02440">
    <property type="entry name" value="AdoMet_MTases"/>
    <property type="match status" value="1"/>
</dbReference>
<keyword evidence="3" id="KW-0489">Methyltransferase</keyword>
<dbReference type="RefSeq" id="WP_141963484.1">
    <property type="nucleotide sequence ID" value="NZ_VFOZ01000003.1"/>
</dbReference>
<feature type="domain" description="Methyltransferase" evidence="2">
    <location>
        <begin position="48"/>
        <end position="137"/>
    </location>
</feature>
<dbReference type="InterPro" id="IPR029063">
    <property type="entry name" value="SAM-dependent_MTases_sf"/>
</dbReference>
<reference evidence="3 4" key="1">
    <citation type="submission" date="2019-06" db="EMBL/GenBank/DDBJ databases">
        <title>Sequencing the genomes of 1000 actinobacteria strains.</title>
        <authorList>
            <person name="Klenk H.-P."/>
        </authorList>
    </citation>
    <scope>NUCLEOTIDE SEQUENCE [LARGE SCALE GENOMIC DNA]</scope>
    <source>
        <strain evidence="3 4">DSM 102200</strain>
    </source>
</reference>
<gene>
    <name evidence="3" type="ORF">FB559_8481</name>
</gene>
<dbReference type="InterPro" id="IPR041698">
    <property type="entry name" value="Methyltransf_25"/>
</dbReference>
<dbReference type="OrthoDB" id="3568407at2"/>
<dbReference type="SUPFAM" id="SSF53335">
    <property type="entry name" value="S-adenosyl-L-methionine-dependent methyltransferases"/>
    <property type="match status" value="1"/>
</dbReference>
<dbReference type="Pfam" id="PF13649">
    <property type="entry name" value="Methyltransf_25"/>
    <property type="match status" value="1"/>
</dbReference>
<evidence type="ECO:0000259" key="2">
    <source>
        <dbReference type="Pfam" id="PF13649"/>
    </source>
</evidence>
<dbReference type="EMBL" id="VFOZ01000003">
    <property type="protein sequence ID" value="TQL87870.1"/>
    <property type="molecule type" value="Genomic_DNA"/>
</dbReference>
<dbReference type="Proteomes" id="UP000316096">
    <property type="component" value="Unassembled WGS sequence"/>
</dbReference>
<proteinExistence type="predicted"/>
<accession>A0A543BST5</accession>